<dbReference type="PANTHER" id="PTHR33450:SF31">
    <property type="entry name" value="EMB|CAB67623.1"/>
    <property type="match status" value="1"/>
</dbReference>
<keyword evidence="3" id="KW-1185">Reference proteome</keyword>
<organism evidence="2 3">
    <name type="scientific">Salix udensis</name>
    <dbReference type="NCBI Taxonomy" id="889485"/>
    <lineage>
        <taxon>Eukaryota</taxon>
        <taxon>Viridiplantae</taxon>
        <taxon>Streptophyta</taxon>
        <taxon>Embryophyta</taxon>
        <taxon>Tracheophyta</taxon>
        <taxon>Spermatophyta</taxon>
        <taxon>Magnoliopsida</taxon>
        <taxon>eudicotyledons</taxon>
        <taxon>Gunneridae</taxon>
        <taxon>Pentapetalae</taxon>
        <taxon>rosids</taxon>
        <taxon>fabids</taxon>
        <taxon>Malpighiales</taxon>
        <taxon>Salicaceae</taxon>
        <taxon>Saliceae</taxon>
        <taxon>Salix</taxon>
    </lineage>
</organism>
<dbReference type="PANTHER" id="PTHR33450">
    <property type="entry name" value="EMB|CAB67623.1-RELATED"/>
    <property type="match status" value="1"/>
</dbReference>
<evidence type="ECO:0000313" key="2">
    <source>
        <dbReference type="EMBL" id="KAJ6428505.1"/>
    </source>
</evidence>
<feature type="compositionally biased region" description="Acidic residues" evidence="1">
    <location>
        <begin position="61"/>
        <end position="71"/>
    </location>
</feature>
<accession>A0AAD6KTC1</accession>
<feature type="region of interest" description="Disordered" evidence="1">
    <location>
        <begin position="103"/>
        <end position="131"/>
    </location>
</feature>
<dbReference type="Proteomes" id="UP001162972">
    <property type="component" value="Chromosome 1"/>
</dbReference>
<evidence type="ECO:0000256" key="1">
    <source>
        <dbReference type="SAM" id="MobiDB-lite"/>
    </source>
</evidence>
<dbReference type="EMBL" id="JAPFFJ010000005">
    <property type="protein sequence ID" value="KAJ6428505.1"/>
    <property type="molecule type" value="Genomic_DNA"/>
</dbReference>
<feature type="region of interest" description="Disordered" evidence="1">
    <location>
        <begin position="51"/>
        <end position="73"/>
    </location>
</feature>
<dbReference type="Pfam" id="PF05553">
    <property type="entry name" value="DUF761"/>
    <property type="match status" value="1"/>
</dbReference>
<reference evidence="2 3" key="1">
    <citation type="journal article" date="2023" name="Int. J. Mol. Sci.">
        <title>De Novo Assembly and Annotation of 11 Diverse Shrub Willow (Salix) Genomes Reveals Novel Gene Organization in Sex-Linked Regions.</title>
        <authorList>
            <person name="Hyden B."/>
            <person name="Feng K."/>
            <person name="Yates T.B."/>
            <person name="Jawdy S."/>
            <person name="Cereghino C."/>
            <person name="Smart L.B."/>
            <person name="Muchero W."/>
        </authorList>
    </citation>
    <scope>NUCLEOTIDE SEQUENCE [LARGE SCALE GENOMIC DNA]</scope>
    <source>
        <tissue evidence="2">Shoot tip</tissue>
    </source>
</reference>
<proteinExistence type="predicted"/>
<evidence type="ECO:0000313" key="3">
    <source>
        <dbReference type="Proteomes" id="UP001162972"/>
    </source>
</evidence>
<name>A0AAD6KTC1_9ROSI</name>
<feature type="compositionally biased region" description="Basic and acidic residues" evidence="1">
    <location>
        <begin position="103"/>
        <end position="120"/>
    </location>
</feature>
<sequence>MKKASVFLKHIMSLLTIKSKTSALKTRAIMFSLMRSKKVLVGSISNKIHSILGQPDRERKDDDDDDDDDDGDQSKAIVLYSNAMASESLSGCSQIADRDDDRANNHHYYDDDDKLTHSLSEEENFDDPGGSVIDLVRNSKEDGKDFSLEDEIDHVADLFIMRFHKQMRLQKLESFKRRREALEGNV</sequence>
<protein>
    <submittedName>
        <fullName evidence="2">Uncharacterized protein</fullName>
    </submittedName>
</protein>
<dbReference type="InterPro" id="IPR008480">
    <property type="entry name" value="DUF761_pln"/>
</dbReference>
<comment type="caution">
    <text evidence="2">The sequence shown here is derived from an EMBL/GenBank/DDBJ whole genome shotgun (WGS) entry which is preliminary data.</text>
</comment>
<gene>
    <name evidence="2" type="ORF">OIU84_023843</name>
</gene>
<dbReference type="AlphaFoldDB" id="A0AAD6KTC1"/>